<feature type="chain" id="PRO_5046042308" description="Pectate lyase superfamily protein domain-containing protein" evidence="1">
    <location>
        <begin position="27"/>
        <end position="592"/>
    </location>
</feature>
<feature type="signal peptide" evidence="1">
    <location>
        <begin position="1"/>
        <end position="26"/>
    </location>
</feature>
<keyword evidence="1" id="KW-0732">Signal</keyword>
<evidence type="ECO:0000313" key="3">
    <source>
        <dbReference type="Proteomes" id="UP001427805"/>
    </source>
</evidence>
<proteinExistence type="predicted"/>
<dbReference type="PROSITE" id="PS51318">
    <property type="entry name" value="TAT"/>
    <property type="match status" value="1"/>
</dbReference>
<gene>
    <name evidence="2" type="ORF">TPR58_10310</name>
</gene>
<dbReference type="RefSeq" id="WP_346246558.1">
    <property type="nucleotide sequence ID" value="NZ_JBDIZK010000005.1"/>
</dbReference>
<organism evidence="2 3">
    <name type="scientific">Sphingomonas rustica</name>
    <dbReference type="NCBI Taxonomy" id="3103142"/>
    <lineage>
        <taxon>Bacteria</taxon>
        <taxon>Pseudomonadati</taxon>
        <taxon>Pseudomonadota</taxon>
        <taxon>Alphaproteobacteria</taxon>
        <taxon>Sphingomonadales</taxon>
        <taxon>Sphingomonadaceae</taxon>
        <taxon>Sphingomonas</taxon>
    </lineage>
</organism>
<evidence type="ECO:0008006" key="4">
    <source>
        <dbReference type="Google" id="ProtNLM"/>
    </source>
</evidence>
<comment type="caution">
    <text evidence="2">The sequence shown here is derived from an EMBL/GenBank/DDBJ whole genome shotgun (WGS) entry which is preliminary data.</text>
</comment>
<dbReference type="SUPFAM" id="SSF51126">
    <property type="entry name" value="Pectin lyase-like"/>
    <property type="match status" value="1"/>
</dbReference>
<dbReference type="InterPro" id="IPR011050">
    <property type="entry name" value="Pectin_lyase_fold/virulence"/>
</dbReference>
<dbReference type="Proteomes" id="UP001427805">
    <property type="component" value="Unassembled WGS sequence"/>
</dbReference>
<dbReference type="Gene3D" id="2.160.20.10">
    <property type="entry name" value="Single-stranded right-handed beta-helix, Pectin lyase-like"/>
    <property type="match status" value="1"/>
</dbReference>
<dbReference type="InterPro" id="IPR012334">
    <property type="entry name" value="Pectin_lyas_fold"/>
</dbReference>
<evidence type="ECO:0000256" key="1">
    <source>
        <dbReference type="SAM" id="SignalP"/>
    </source>
</evidence>
<reference evidence="2 3" key="1">
    <citation type="submission" date="2024-05" db="EMBL/GenBank/DDBJ databases">
        <title>Sphingomonas sp. HF-S3 16S ribosomal RNA gene Genome sequencing and assembly.</title>
        <authorList>
            <person name="Lee H."/>
        </authorList>
    </citation>
    <scope>NUCLEOTIDE SEQUENCE [LARGE SCALE GENOMIC DNA]</scope>
    <source>
        <strain evidence="2 3">HF-S3</strain>
    </source>
</reference>
<sequence length="592" mass="63159">MTDTTRRSLLTVAALGASAVAAPVRAAVDTGDGDGDGEVLAIASRRAASARRIPAGVTALTCAGYARAGDRGGAMYVRVAAEPVHQGKLRSADGAWWELAEFELNPFQFGAKGNGRVDDSAAIQAMFDCVTARDMPSPIRFLGARYLVQSPLTLPTVRASVAIDIDGGGALLRTTQPITILSRMPKDQSDAMIVIGRSHYDIHHLEFRGSFEAGQIGLHLGATYTNVVRNCLFANLEYGSIGTFCLASAWRDNQYGACMKRAAVLQTGAGSDHGALWPGAIETNSASNVSVFENCRVFGHNDQQSAFAIFGSDAVRLNGCISEGGGSGTDVVFDYQRSPVCKQFHIDMFHCEAPNQTLAFRIRATGKVTIERVVRSYRSALVDASGSADCEIIMRGLAWLGDLAEPTGKGPNPKGRWFFHSRGNGMGAAVEGRSSSSVAFRFEDCAEEAWKLLTDPEKWEGGQLPDMLHIRGIRGANGGVMEWSNAPINFLTPLGFADGTTFAGLRTGTVRTGPQTLAPGATVTERVDAPGLSATQHFAIVNPAPGHVPPAGIIWNGYLEAENRLAIRLTNMTSAPIAIDRIDWSFAAPRQR</sequence>
<evidence type="ECO:0000313" key="2">
    <source>
        <dbReference type="EMBL" id="MEN3747561.1"/>
    </source>
</evidence>
<dbReference type="EMBL" id="JBDIZK010000005">
    <property type="protein sequence ID" value="MEN3747561.1"/>
    <property type="molecule type" value="Genomic_DNA"/>
</dbReference>
<name>A0ABV0B9Z8_9SPHN</name>
<keyword evidence="3" id="KW-1185">Reference proteome</keyword>
<accession>A0ABV0B9Z8</accession>
<dbReference type="InterPro" id="IPR006311">
    <property type="entry name" value="TAT_signal"/>
</dbReference>
<protein>
    <recommendedName>
        <fullName evidence="4">Pectate lyase superfamily protein domain-containing protein</fullName>
    </recommendedName>
</protein>